<name>A0A075AN23_ROZAC</name>
<dbReference type="AlphaFoldDB" id="A0A075AN23"/>
<dbReference type="Proteomes" id="UP000030755">
    <property type="component" value="Unassembled WGS sequence"/>
</dbReference>
<protein>
    <submittedName>
        <fullName evidence="1">Uncharacterized protein</fullName>
    </submittedName>
</protein>
<evidence type="ECO:0000313" key="1">
    <source>
        <dbReference type="EMBL" id="EPZ31108.1"/>
    </source>
</evidence>
<reference evidence="2" key="3">
    <citation type="submission" date="2018-08" db="EMBL/GenBank/DDBJ databases">
        <title>Leveraging single-cell genomics to expand the Fungal Tree of Life.</title>
        <authorList>
            <consortium name="DOE Joint Genome Institute"/>
            <person name="Ahrendt S.R."/>
            <person name="Quandt C.A."/>
            <person name="Ciobanu D."/>
            <person name="Clum A."/>
            <person name="Salamov A."/>
            <person name="Andreopoulos B."/>
            <person name="Cheng J.-F."/>
            <person name="Woyke T."/>
            <person name="Pelin A."/>
            <person name="Henrissat B."/>
            <person name="Reynolds N."/>
            <person name="Benny G.L."/>
            <person name="Smith M.E."/>
            <person name="James T.Y."/>
            <person name="Grigoriev I.V."/>
        </authorList>
    </citation>
    <scope>NUCLEOTIDE SEQUENCE</scope>
    <source>
        <strain evidence="2">CSF55</strain>
    </source>
</reference>
<dbReference type="Proteomes" id="UP000281549">
    <property type="component" value="Unassembled WGS sequence"/>
</dbReference>
<evidence type="ECO:0000313" key="3">
    <source>
        <dbReference type="Proteomes" id="UP000030755"/>
    </source>
</evidence>
<dbReference type="EMBL" id="ML005000">
    <property type="protein sequence ID" value="RKP20991.1"/>
    <property type="molecule type" value="Genomic_DNA"/>
</dbReference>
<dbReference type="HOGENOM" id="CLU_1518700_0_0_1"/>
<keyword evidence="3" id="KW-1185">Reference proteome</keyword>
<evidence type="ECO:0000313" key="4">
    <source>
        <dbReference type="Proteomes" id="UP000281549"/>
    </source>
</evidence>
<reference evidence="4" key="2">
    <citation type="journal article" date="2018" name="Nat. Microbiol.">
        <title>Leveraging single-cell genomics to expand the fungal tree of life.</title>
        <authorList>
            <person name="Ahrendt S.R."/>
            <person name="Quandt C.A."/>
            <person name="Ciobanu D."/>
            <person name="Clum A."/>
            <person name="Salamov A."/>
            <person name="Andreopoulos B."/>
            <person name="Cheng J.F."/>
            <person name="Woyke T."/>
            <person name="Pelin A."/>
            <person name="Henrissat B."/>
            <person name="Reynolds N.K."/>
            <person name="Benny G.L."/>
            <person name="Smith M.E."/>
            <person name="James T.Y."/>
            <person name="Grigoriev I.V."/>
        </authorList>
    </citation>
    <scope>NUCLEOTIDE SEQUENCE [LARGE SCALE GENOMIC DNA]</scope>
    <source>
        <strain evidence="4">CSF55</strain>
    </source>
</reference>
<dbReference type="EMBL" id="KE561300">
    <property type="protein sequence ID" value="EPZ31108.1"/>
    <property type="molecule type" value="Genomic_DNA"/>
</dbReference>
<reference evidence="1 3" key="1">
    <citation type="journal article" date="2013" name="Curr. Biol.">
        <title>Shared signatures of parasitism and phylogenomics unite Cryptomycota and microsporidia.</title>
        <authorList>
            <person name="James T.Y."/>
            <person name="Pelin A."/>
            <person name="Bonen L."/>
            <person name="Ahrendt S."/>
            <person name="Sain D."/>
            <person name="Corradi N."/>
            <person name="Stajich J.E."/>
        </authorList>
    </citation>
    <scope>NUCLEOTIDE SEQUENCE [LARGE SCALE GENOMIC DNA]</scope>
    <source>
        <strain evidence="1 3">CSF55</strain>
        <strain evidence="1 3">CSF55</strain>
    </source>
</reference>
<accession>A0A075AN23</accession>
<proteinExistence type="predicted"/>
<gene>
    <name evidence="1" type="ORF">O9G_001019</name>
    <name evidence="2" type="ORF">ROZALSC1DRAFT_27560</name>
</gene>
<sequence length="177" mass="20828">MLADIDGNEFGEATVDSRGENRIWFDLVDDEVEKQMWTRLRERYTVKGDRILVKTRYYETTLLVTEFEPHLVVSDRCVERTTHFGHYLCLTETDEHKADYSYLPLCDEQDWVDFFTFIETFEWPFLETASMREQVDGLDDLFNSLRKAKEHADGLDGNQRKKFANSYANLFAEALGL</sequence>
<evidence type="ECO:0000313" key="2">
    <source>
        <dbReference type="EMBL" id="RKP20991.1"/>
    </source>
</evidence>
<organism evidence="1 3">
    <name type="scientific">Rozella allomycis (strain CSF55)</name>
    <dbReference type="NCBI Taxonomy" id="988480"/>
    <lineage>
        <taxon>Eukaryota</taxon>
        <taxon>Fungi</taxon>
        <taxon>Fungi incertae sedis</taxon>
        <taxon>Cryptomycota</taxon>
        <taxon>Cryptomycota incertae sedis</taxon>
        <taxon>Rozella</taxon>
    </lineage>
</organism>